<evidence type="ECO:0000313" key="1">
    <source>
        <dbReference type="EMBL" id="CAB3801184.1"/>
    </source>
</evidence>
<dbReference type="SUPFAM" id="SSF56300">
    <property type="entry name" value="Metallo-dependent phosphatases"/>
    <property type="match status" value="1"/>
</dbReference>
<keyword evidence="2" id="KW-1185">Reference proteome</keyword>
<dbReference type="EMBL" id="CADIKM010000041">
    <property type="protein sequence ID" value="CAB3801184.1"/>
    <property type="molecule type" value="Genomic_DNA"/>
</dbReference>
<evidence type="ECO:0008006" key="3">
    <source>
        <dbReference type="Google" id="ProtNLM"/>
    </source>
</evidence>
<gene>
    <name evidence="1" type="ORF">LMG28138_04963</name>
</gene>
<dbReference type="RefSeq" id="WP_175107570.1">
    <property type="nucleotide sequence ID" value="NZ_CADIKM010000041.1"/>
</dbReference>
<protein>
    <recommendedName>
        <fullName evidence="3">Calcineurin-like phosphoesterase domain-containing protein</fullName>
    </recommendedName>
</protein>
<proteinExistence type="predicted"/>
<dbReference type="Gene3D" id="3.60.21.10">
    <property type="match status" value="1"/>
</dbReference>
<name>A0A6S7DBT7_9BURK</name>
<organism evidence="1 2">
    <name type="scientific">Pararobbsia alpina</name>
    <dbReference type="NCBI Taxonomy" id="621374"/>
    <lineage>
        <taxon>Bacteria</taxon>
        <taxon>Pseudomonadati</taxon>
        <taxon>Pseudomonadota</taxon>
        <taxon>Betaproteobacteria</taxon>
        <taxon>Burkholderiales</taxon>
        <taxon>Burkholderiaceae</taxon>
        <taxon>Pararobbsia</taxon>
    </lineage>
</organism>
<dbReference type="InterPro" id="IPR029052">
    <property type="entry name" value="Metallo-depent_PP-like"/>
</dbReference>
<accession>A0A6S7DBT7</accession>
<dbReference type="AlphaFoldDB" id="A0A6S7DBT7"/>
<reference evidence="1 2" key="1">
    <citation type="submission" date="2020-04" db="EMBL/GenBank/DDBJ databases">
        <authorList>
            <person name="De Canck E."/>
        </authorList>
    </citation>
    <scope>NUCLEOTIDE SEQUENCE [LARGE SCALE GENOMIC DNA]</scope>
    <source>
        <strain evidence="1 2">LMG 28138</strain>
    </source>
</reference>
<dbReference type="Proteomes" id="UP000494115">
    <property type="component" value="Unassembled WGS sequence"/>
</dbReference>
<evidence type="ECO:0000313" key="2">
    <source>
        <dbReference type="Proteomes" id="UP000494115"/>
    </source>
</evidence>
<sequence length="146" mass="16211">MNSNSDFVLAHISHLHFSQGPDQSDPNHTHSIPQLIGLQDGLATLRDIGCLIVSGDVSNHGDRQSLVTANGWLFRTIPIGNGQYAGLNMPSERVRIVPGNHDAWNAKESEHLIDRRQKSLENYNFAFPQQQIPCKGWATSGEFNCH</sequence>